<accession>A0AAD1ZCP9</accession>
<dbReference type="GO" id="GO:0009638">
    <property type="term" value="P:phototropism"/>
    <property type="evidence" value="ECO:0007669"/>
    <property type="project" value="InterPro"/>
</dbReference>
<evidence type="ECO:0000256" key="1">
    <source>
        <dbReference type="SAM" id="MobiDB-lite"/>
    </source>
</evidence>
<dbReference type="AlphaFoldDB" id="A0AAD1ZCP9"/>
<reference evidence="2" key="1">
    <citation type="submission" date="2023-05" db="EMBL/GenBank/DDBJ databases">
        <authorList>
            <person name="Huff M."/>
        </authorList>
    </citation>
    <scope>NUCLEOTIDE SEQUENCE</scope>
</reference>
<dbReference type="EMBL" id="OU503044">
    <property type="protein sequence ID" value="CAI9767303.1"/>
    <property type="molecule type" value="Genomic_DNA"/>
</dbReference>
<dbReference type="InterPro" id="IPR039615">
    <property type="entry name" value="PKS"/>
</dbReference>
<dbReference type="Proteomes" id="UP000834106">
    <property type="component" value="Chromosome 9"/>
</dbReference>
<dbReference type="PANTHER" id="PTHR33781:SF3">
    <property type="entry name" value="PROTEIN PHYTOCHROME KINASE SUBSTRATE 3"/>
    <property type="match status" value="1"/>
</dbReference>
<name>A0AAD1ZCP9_9LAMI</name>
<dbReference type="PANTHER" id="PTHR33781">
    <property type="entry name" value="PROTEIN PHYTOCHROME KINASE SUBSTRATE 1-RELATED"/>
    <property type="match status" value="1"/>
</dbReference>
<sequence length="439" mass="48357">MDAEDNINLRVASFSYYLDTAKDSLVQRISAQENPISISSGRSATATAKPRFNTRENFVFKMPGPVQDPTTAFSFPQEPPYPMNFERTKSTDGEITVFGADKYFNIKSDYETEVKINSESKNERPVNLPRVRSDSRSETQSLYSETSSWNSQTALLQNVTRRLESKTKRKKAIGRRFFPVFGCQGPCIDKKAVPITENLTGSKRVDHFPVPIPNLEVQKLSLKNQIEEQIKVDAPRESLEVFGSGTGTKGDIAKNLERKLFMLTWDAIPKGQNLPTSTLGSSTICDDLASDASSDLFEIENISGTVYPLLTAAQGTDDMSICMSPPMQYAPSEASIEWSVVTASAADYSSVISDYDEKSVSVAGDIISRNATKRTSITKNIGGKETRKSKPGGLLGCKHHKAVDVAETTYKTNEKAKHLGLDLSPATGKSQAKNREKDF</sequence>
<evidence type="ECO:0000313" key="2">
    <source>
        <dbReference type="EMBL" id="CAI9767303.1"/>
    </source>
</evidence>
<organism evidence="2 3">
    <name type="scientific">Fraxinus pennsylvanica</name>
    <dbReference type="NCBI Taxonomy" id="56036"/>
    <lineage>
        <taxon>Eukaryota</taxon>
        <taxon>Viridiplantae</taxon>
        <taxon>Streptophyta</taxon>
        <taxon>Embryophyta</taxon>
        <taxon>Tracheophyta</taxon>
        <taxon>Spermatophyta</taxon>
        <taxon>Magnoliopsida</taxon>
        <taxon>eudicotyledons</taxon>
        <taxon>Gunneridae</taxon>
        <taxon>Pentapetalae</taxon>
        <taxon>asterids</taxon>
        <taxon>lamiids</taxon>
        <taxon>Lamiales</taxon>
        <taxon>Oleaceae</taxon>
        <taxon>Oleeae</taxon>
        <taxon>Fraxinus</taxon>
    </lineage>
</organism>
<evidence type="ECO:0000313" key="3">
    <source>
        <dbReference type="Proteomes" id="UP000834106"/>
    </source>
</evidence>
<gene>
    <name evidence="2" type="ORF">FPE_LOCUS14733</name>
</gene>
<keyword evidence="3" id="KW-1185">Reference proteome</keyword>
<protein>
    <submittedName>
        <fullName evidence="2">Uncharacterized protein</fullName>
    </submittedName>
</protein>
<proteinExistence type="predicted"/>
<feature type="region of interest" description="Disordered" evidence="1">
    <location>
        <begin position="117"/>
        <end position="145"/>
    </location>
</feature>